<keyword evidence="3" id="KW-1185">Reference proteome</keyword>
<evidence type="ECO:0000313" key="3">
    <source>
        <dbReference type="Proteomes" id="UP000217785"/>
    </source>
</evidence>
<keyword evidence="1" id="KW-0812">Transmembrane</keyword>
<gene>
    <name evidence="2" type="ORF">EFBL_2901</name>
</gene>
<name>A0A292YRY1_9BACL</name>
<proteinExistence type="predicted"/>
<feature type="transmembrane region" description="Helical" evidence="1">
    <location>
        <begin position="50"/>
        <end position="69"/>
    </location>
</feature>
<protein>
    <recommendedName>
        <fullName evidence="4">DUF5317 domain-containing protein</fullName>
    </recommendedName>
</protein>
<dbReference type="EMBL" id="BDUF01000086">
    <property type="protein sequence ID" value="GAX91235.1"/>
    <property type="molecule type" value="Genomic_DNA"/>
</dbReference>
<dbReference type="Proteomes" id="UP000217785">
    <property type="component" value="Unassembled WGS sequence"/>
</dbReference>
<reference evidence="3" key="1">
    <citation type="submission" date="2017-07" db="EMBL/GenBank/DDBJ databases">
        <title>Draft genome sequence of Effusibacillus lacus strain skLN1.</title>
        <authorList>
            <person name="Watanabe M."/>
            <person name="Kojima H."/>
            <person name="Fukui M."/>
        </authorList>
    </citation>
    <scope>NUCLEOTIDE SEQUENCE [LARGE SCALE GENOMIC DNA]</scope>
    <source>
        <strain evidence="3">skLN1</strain>
    </source>
</reference>
<evidence type="ECO:0000313" key="2">
    <source>
        <dbReference type="EMBL" id="GAX91235.1"/>
    </source>
</evidence>
<evidence type="ECO:0000256" key="1">
    <source>
        <dbReference type="SAM" id="Phobius"/>
    </source>
</evidence>
<dbReference type="InterPro" id="IPR035168">
    <property type="entry name" value="DUF5317"/>
</dbReference>
<feature type="transmembrane region" description="Helical" evidence="1">
    <location>
        <begin position="76"/>
        <end position="95"/>
    </location>
</feature>
<organism evidence="2 3">
    <name type="scientific">Effusibacillus lacus</name>
    <dbReference type="NCBI Taxonomy" id="1348429"/>
    <lineage>
        <taxon>Bacteria</taxon>
        <taxon>Bacillati</taxon>
        <taxon>Bacillota</taxon>
        <taxon>Bacilli</taxon>
        <taxon>Bacillales</taxon>
        <taxon>Alicyclobacillaceae</taxon>
        <taxon>Effusibacillus</taxon>
    </lineage>
</organism>
<sequence length="185" mass="20882">MMNDGFIIGILVALFRGGKLRDLLDVKLNSLWLIVLAFTVQYAIINLYPFYLFMGVIVSYFSLLLFCLFNRKQPGFYIMMAGIAMNLLVMISNGGRMPVDIEIIRQIAPNQVEQLVAGTIGKHVAMTEQTNLNLLGDIFYLHAPYPREALVSLGDILFSVGVFYFIQKTMVKRRSPIQGSVIHEV</sequence>
<keyword evidence="1" id="KW-1133">Transmembrane helix</keyword>
<keyword evidence="1" id="KW-0472">Membrane</keyword>
<accession>A0A292YRY1</accession>
<feature type="transmembrane region" description="Helical" evidence="1">
    <location>
        <begin position="149"/>
        <end position="166"/>
    </location>
</feature>
<feature type="transmembrane region" description="Helical" evidence="1">
    <location>
        <begin position="26"/>
        <end position="44"/>
    </location>
</feature>
<comment type="caution">
    <text evidence="2">The sequence shown here is derived from an EMBL/GenBank/DDBJ whole genome shotgun (WGS) entry which is preliminary data.</text>
</comment>
<evidence type="ECO:0008006" key="4">
    <source>
        <dbReference type="Google" id="ProtNLM"/>
    </source>
</evidence>
<dbReference type="AlphaFoldDB" id="A0A292YRY1"/>
<dbReference type="OrthoDB" id="37447at2"/>
<dbReference type="Pfam" id="PF17248">
    <property type="entry name" value="DUF5317"/>
    <property type="match status" value="1"/>
</dbReference>